<evidence type="ECO:0008006" key="4">
    <source>
        <dbReference type="Google" id="ProtNLM"/>
    </source>
</evidence>
<dbReference type="InterPro" id="IPR006175">
    <property type="entry name" value="YjgF/YER057c/UK114"/>
</dbReference>
<dbReference type="GO" id="GO:0019239">
    <property type="term" value="F:deaminase activity"/>
    <property type="evidence" value="ECO:0007669"/>
    <property type="project" value="TreeGrafter"/>
</dbReference>
<dbReference type="NCBIfam" id="TIGR00004">
    <property type="entry name" value="Rid family detoxifying hydrolase"/>
    <property type="match status" value="1"/>
</dbReference>
<dbReference type="PANTHER" id="PTHR11803:SF58">
    <property type="entry name" value="PROTEIN HMF1-RELATED"/>
    <property type="match status" value="1"/>
</dbReference>
<dbReference type="AlphaFoldDB" id="A0A2M7TF76"/>
<proteinExistence type="inferred from homology"/>
<comment type="caution">
    <text evidence="2">The sequence shown here is derived from an EMBL/GenBank/DDBJ whole genome shotgun (WGS) entry which is preliminary data.</text>
</comment>
<dbReference type="Pfam" id="PF01042">
    <property type="entry name" value="Ribonuc_L-PSP"/>
    <property type="match status" value="1"/>
</dbReference>
<name>A0A2M7TF76_UNCKA</name>
<dbReference type="InterPro" id="IPR035959">
    <property type="entry name" value="RutC-like_sf"/>
</dbReference>
<dbReference type="Proteomes" id="UP000228920">
    <property type="component" value="Unassembled WGS sequence"/>
</dbReference>
<dbReference type="GO" id="GO:0005829">
    <property type="term" value="C:cytosol"/>
    <property type="evidence" value="ECO:0007669"/>
    <property type="project" value="TreeGrafter"/>
</dbReference>
<dbReference type="EMBL" id="PFNL01000178">
    <property type="protein sequence ID" value="PIZ44456.1"/>
    <property type="molecule type" value="Genomic_DNA"/>
</dbReference>
<accession>A0A2M7TF76</accession>
<gene>
    <name evidence="2" type="ORF">COY32_06335</name>
</gene>
<dbReference type="InterPro" id="IPR006056">
    <property type="entry name" value="RidA"/>
</dbReference>
<evidence type="ECO:0000313" key="3">
    <source>
        <dbReference type="Proteomes" id="UP000228920"/>
    </source>
</evidence>
<dbReference type="PANTHER" id="PTHR11803">
    <property type="entry name" value="2-IMINOBUTANOATE/2-IMINOPROPANOATE DEAMINASE RIDA"/>
    <property type="match status" value="1"/>
</dbReference>
<sequence length="125" mass="13531">MEKVLTDKVVQPGESPHSQAIIAGGFIFTQGMIYLTPDAQLLEGTLEEKITLIMENLTSVLEEAGASFKTVVKATIFVTDMASYAVVNQVYSKYVSDPFPAREVVCVKQLPLGAEVEISVIAHIA</sequence>
<reference evidence="3" key="1">
    <citation type="submission" date="2017-09" db="EMBL/GenBank/DDBJ databases">
        <title>Depth-based differentiation of microbial function through sediment-hosted aquifers and enrichment of novel symbionts in the deep terrestrial subsurface.</title>
        <authorList>
            <person name="Probst A.J."/>
            <person name="Ladd B."/>
            <person name="Jarett J.K."/>
            <person name="Geller-Mcgrath D.E."/>
            <person name="Sieber C.M.K."/>
            <person name="Emerson J.B."/>
            <person name="Anantharaman K."/>
            <person name="Thomas B.C."/>
            <person name="Malmstrom R."/>
            <person name="Stieglmeier M."/>
            <person name="Klingl A."/>
            <person name="Woyke T."/>
            <person name="Ryan C.M."/>
            <person name="Banfield J.F."/>
        </authorList>
    </citation>
    <scope>NUCLEOTIDE SEQUENCE [LARGE SCALE GENOMIC DNA]</scope>
</reference>
<dbReference type="Gene3D" id="3.30.1330.40">
    <property type="entry name" value="RutC-like"/>
    <property type="match status" value="1"/>
</dbReference>
<comment type="similarity">
    <text evidence="1">Belongs to the RutC family.</text>
</comment>
<evidence type="ECO:0000256" key="1">
    <source>
        <dbReference type="ARBA" id="ARBA00010552"/>
    </source>
</evidence>
<dbReference type="CDD" id="cd00448">
    <property type="entry name" value="YjgF_YER057c_UK114_family"/>
    <property type="match status" value="1"/>
</dbReference>
<dbReference type="FunFam" id="3.30.1330.40:FF:000001">
    <property type="entry name" value="L-PSP family endoribonuclease"/>
    <property type="match status" value="1"/>
</dbReference>
<organism evidence="2 3">
    <name type="scientific">candidate division WWE3 bacterium CG_4_10_14_0_2_um_filter_41_14</name>
    <dbReference type="NCBI Taxonomy" id="1975072"/>
    <lineage>
        <taxon>Bacteria</taxon>
        <taxon>Katanobacteria</taxon>
    </lineage>
</organism>
<dbReference type="SUPFAM" id="SSF55298">
    <property type="entry name" value="YjgF-like"/>
    <property type="match status" value="1"/>
</dbReference>
<evidence type="ECO:0000313" key="2">
    <source>
        <dbReference type="EMBL" id="PIZ44456.1"/>
    </source>
</evidence>
<protein>
    <recommendedName>
        <fullName evidence="4">Reactive intermediate/imine deaminase</fullName>
    </recommendedName>
</protein>